<protein>
    <submittedName>
        <fullName evidence="1">Uncharacterized protein</fullName>
    </submittedName>
</protein>
<sequence>MKRRTILLAITLALIAISWVLFSPNTKVKNFSVPGQRVDSGKSAALYEKWDGKGDFVDMIWR</sequence>
<gene>
    <name evidence="1" type="ORF">METZ01_LOCUS65207</name>
</gene>
<reference evidence="1" key="1">
    <citation type="submission" date="2018-05" db="EMBL/GenBank/DDBJ databases">
        <authorList>
            <person name="Lanie J.A."/>
            <person name="Ng W.-L."/>
            <person name="Kazmierczak K.M."/>
            <person name="Andrzejewski T.M."/>
            <person name="Davidsen T.M."/>
            <person name="Wayne K.J."/>
            <person name="Tettelin H."/>
            <person name="Glass J.I."/>
            <person name="Rusch D."/>
            <person name="Podicherti R."/>
            <person name="Tsui H.-C.T."/>
            <person name="Winkler M.E."/>
        </authorList>
    </citation>
    <scope>NUCLEOTIDE SEQUENCE</scope>
</reference>
<dbReference type="EMBL" id="UINC01004172">
    <property type="protein sequence ID" value="SVA12353.1"/>
    <property type="molecule type" value="Genomic_DNA"/>
</dbReference>
<accession>A0A381TEJ6</accession>
<proteinExistence type="predicted"/>
<dbReference type="AlphaFoldDB" id="A0A381TEJ6"/>
<organism evidence="1">
    <name type="scientific">marine metagenome</name>
    <dbReference type="NCBI Taxonomy" id="408172"/>
    <lineage>
        <taxon>unclassified sequences</taxon>
        <taxon>metagenomes</taxon>
        <taxon>ecological metagenomes</taxon>
    </lineage>
</organism>
<name>A0A381TEJ6_9ZZZZ</name>
<evidence type="ECO:0000313" key="1">
    <source>
        <dbReference type="EMBL" id="SVA12353.1"/>
    </source>
</evidence>